<dbReference type="Proteomes" id="UP000288216">
    <property type="component" value="Unassembled WGS sequence"/>
</dbReference>
<proteinExistence type="predicted"/>
<name>A0A401NPL1_SCYTO</name>
<reference evidence="1 2" key="1">
    <citation type="journal article" date="2018" name="Nat. Ecol. Evol.">
        <title>Shark genomes provide insights into elasmobranch evolution and the origin of vertebrates.</title>
        <authorList>
            <person name="Hara Y"/>
            <person name="Yamaguchi K"/>
            <person name="Onimaru K"/>
            <person name="Kadota M"/>
            <person name="Koyanagi M"/>
            <person name="Keeley SD"/>
            <person name="Tatsumi K"/>
            <person name="Tanaka K"/>
            <person name="Motone F"/>
            <person name="Kageyama Y"/>
            <person name="Nozu R"/>
            <person name="Adachi N"/>
            <person name="Nishimura O"/>
            <person name="Nakagawa R"/>
            <person name="Tanegashima C"/>
            <person name="Kiyatake I"/>
            <person name="Matsumoto R"/>
            <person name="Murakumo K"/>
            <person name="Nishida K"/>
            <person name="Terakita A"/>
            <person name="Kuratani S"/>
            <person name="Sato K"/>
            <person name="Hyodo S Kuraku.S."/>
        </authorList>
    </citation>
    <scope>NUCLEOTIDE SEQUENCE [LARGE SCALE GENOMIC DNA]</scope>
</reference>
<keyword evidence="2" id="KW-1185">Reference proteome</keyword>
<accession>A0A401NPL1</accession>
<dbReference type="EMBL" id="BFAA01005263">
    <property type="protein sequence ID" value="GCB62789.1"/>
    <property type="molecule type" value="Genomic_DNA"/>
</dbReference>
<protein>
    <submittedName>
        <fullName evidence="1">Uncharacterized protein</fullName>
    </submittedName>
</protein>
<gene>
    <name evidence="1" type="ORF">scyTo_0011520</name>
</gene>
<evidence type="ECO:0000313" key="2">
    <source>
        <dbReference type="Proteomes" id="UP000288216"/>
    </source>
</evidence>
<sequence length="138" mass="15644">MIPSQNIDPERLQSLFHHNIELINSRDFASSITQKPDLETDLSLKARKQGPKEVRFGVMATTQQLTVSSSELTLVREILEIGPKLSITTPHEEWILREEEEGSVVQTQQNGYQCDDGPVLLTLSPPMMEQEYIIPQTL</sequence>
<comment type="caution">
    <text evidence="1">The sequence shown here is derived from an EMBL/GenBank/DDBJ whole genome shotgun (WGS) entry which is preliminary data.</text>
</comment>
<organism evidence="1 2">
    <name type="scientific">Scyliorhinus torazame</name>
    <name type="common">Cloudy catshark</name>
    <name type="synonym">Catulus torazame</name>
    <dbReference type="NCBI Taxonomy" id="75743"/>
    <lineage>
        <taxon>Eukaryota</taxon>
        <taxon>Metazoa</taxon>
        <taxon>Chordata</taxon>
        <taxon>Craniata</taxon>
        <taxon>Vertebrata</taxon>
        <taxon>Chondrichthyes</taxon>
        <taxon>Elasmobranchii</taxon>
        <taxon>Galeomorphii</taxon>
        <taxon>Galeoidea</taxon>
        <taxon>Carcharhiniformes</taxon>
        <taxon>Scyliorhinidae</taxon>
        <taxon>Scyliorhinus</taxon>
    </lineage>
</organism>
<evidence type="ECO:0000313" key="1">
    <source>
        <dbReference type="EMBL" id="GCB62789.1"/>
    </source>
</evidence>
<dbReference type="AlphaFoldDB" id="A0A401NPL1"/>